<feature type="transmembrane region" description="Helical" evidence="3">
    <location>
        <begin position="243"/>
        <end position="262"/>
    </location>
</feature>
<evidence type="ECO:0000256" key="2">
    <source>
        <dbReference type="ARBA" id="ARBA00023136"/>
    </source>
</evidence>
<dbReference type="GO" id="GO:0005230">
    <property type="term" value="F:extracellular ligand-gated monoatomic ion channel activity"/>
    <property type="evidence" value="ECO:0007669"/>
    <property type="project" value="InterPro"/>
</dbReference>
<organism evidence="6 7">
    <name type="scientific">Homarus americanus</name>
    <name type="common">American lobster</name>
    <dbReference type="NCBI Taxonomy" id="6706"/>
    <lineage>
        <taxon>Eukaryota</taxon>
        <taxon>Metazoa</taxon>
        <taxon>Ecdysozoa</taxon>
        <taxon>Arthropoda</taxon>
        <taxon>Crustacea</taxon>
        <taxon>Multicrustacea</taxon>
        <taxon>Malacostraca</taxon>
        <taxon>Eumalacostraca</taxon>
        <taxon>Eucarida</taxon>
        <taxon>Decapoda</taxon>
        <taxon>Pleocyemata</taxon>
        <taxon>Astacidea</taxon>
        <taxon>Nephropoidea</taxon>
        <taxon>Nephropidae</taxon>
        <taxon>Homarus</taxon>
    </lineage>
</organism>
<reference evidence="6" key="1">
    <citation type="journal article" date="2021" name="Sci. Adv.">
        <title>The American lobster genome reveals insights on longevity, neural, and immune adaptations.</title>
        <authorList>
            <person name="Polinski J.M."/>
            <person name="Zimin A.V."/>
            <person name="Clark K.F."/>
            <person name="Kohn A.B."/>
            <person name="Sadowski N."/>
            <person name="Timp W."/>
            <person name="Ptitsyn A."/>
            <person name="Khanna P."/>
            <person name="Romanova D.Y."/>
            <person name="Williams P."/>
            <person name="Greenwood S.J."/>
            <person name="Moroz L.L."/>
            <person name="Walt D.R."/>
            <person name="Bodnar A.G."/>
        </authorList>
    </citation>
    <scope>NUCLEOTIDE SEQUENCE</scope>
    <source>
        <strain evidence="6">GMGI-L3</strain>
    </source>
</reference>
<feature type="transmembrane region" description="Helical" evidence="3">
    <location>
        <begin position="364"/>
        <end position="384"/>
    </location>
</feature>
<dbReference type="EMBL" id="JAHLQT010019830">
    <property type="protein sequence ID" value="KAG7168630.1"/>
    <property type="molecule type" value="Genomic_DNA"/>
</dbReference>
<evidence type="ECO:0000259" key="5">
    <source>
        <dbReference type="Pfam" id="PF02931"/>
    </source>
</evidence>
<keyword evidence="2 3" id="KW-0472">Membrane</keyword>
<evidence type="ECO:0000313" key="6">
    <source>
        <dbReference type="EMBL" id="KAG7168630.1"/>
    </source>
</evidence>
<evidence type="ECO:0000256" key="4">
    <source>
        <dbReference type="SAM" id="SignalP"/>
    </source>
</evidence>
<feature type="transmembrane region" description="Helical" evidence="3">
    <location>
        <begin position="297"/>
        <end position="321"/>
    </location>
</feature>
<evidence type="ECO:0000256" key="1">
    <source>
        <dbReference type="ARBA" id="ARBA00004141"/>
    </source>
</evidence>
<evidence type="ECO:0000256" key="3">
    <source>
        <dbReference type="SAM" id="Phobius"/>
    </source>
</evidence>
<dbReference type="InterPro" id="IPR006202">
    <property type="entry name" value="Neur_chan_lig-bd"/>
</dbReference>
<protein>
    <submittedName>
        <fullName evidence="6">Glutamate-gated chloride channel-like 11</fullName>
    </submittedName>
</protein>
<dbReference type="InterPro" id="IPR018000">
    <property type="entry name" value="Neurotransmitter_ion_chnl_CS"/>
</dbReference>
<feature type="domain" description="Neurotransmitter-gated ion-channel ligand-binding" evidence="5">
    <location>
        <begin position="34"/>
        <end position="234"/>
    </location>
</feature>
<accession>A0A8J5K262</accession>
<dbReference type="Pfam" id="PF02931">
    <property type="entry name" value="Neur_chan_LBD"/>
    <property type="match status" value="1"/>
</dbReference>
<dbReference type="PANTHER" id="PTHR18945">
    <property type="entry name" value="NEUROTRANSMITTER GATED ION CHANNEL"/>
    <property type="match status" value="1"/>
</dbReference>
<dbReference type="OrthoDB" id="407674at2759"/>
<dbReference type="Proteomes" id="UP000747542">
    <property type="component" value="Unassembled WGS sequence"/>
</dbReference>
<feature type="signal peptide" evidence="4">
    <location>
        <begin position="1"/>
        <end position="23"/>
    </location>
</feature>
<proteinExistence type="predicted"/>
<keyword evidence="3" id="KW-0812">Transmembrane</keyword>
<keyword evidence="4" id="KW-0732">Signal</keyword>
<dbReference type="GO" id="GO:0016020">
    <property type="term" value="C:membrane"/>
    <property type="evidence" value="ECO:0007669"/>
    <property type="project" value="UniProtKB-SubCell"/>
</dbReference>
<dbReference type="AlphaFoldDB" id="A0A8J5K262"/>
<sequence length="389" mass="44093">MERTVCCVIMAVVASFCATTSMAADDSQTAASQKVLDILMNPDLYDAAIRPSVNGNRTTAQVQTYLRDIDIDDINMKVNFDLTFRMIWNDYRLQYNEPGVDHVTILKPTLAWLPDAFFKNAITTQQKSIYPESYLRVFPNGKLIYSTRLTLKQSCPMDLSRFPHDTQQCMINVASYGYTIKDLEFTMAEDAPIDLQKNLHADMFRFENYETGQCNTVTATGEYSCVQVSLKIRRVFARYLMEWYIPIIFLVIVSWFGFLIPAEQFLGRLLLTLIPLITLASFNVFREPLAFVPYVRAIDVFSGISLTIIFGTVVYVIASYIRGSKEAAQKKSESPEEGEPKSTVTEETSGARRILAMMVQRADFLSRLALIGTYSAFLFVYFIAYCGTG</sequence>
<evidence type="ECO:0000313" key="7">
    <source>
        <dbReference type="Proteomes" id="UP000747542"/>
    </source>
</evidence>
<keyword evidence="3" id="KW-1133">Transmembrane helix</keyword>
<comment type="caution">
    <text evidence="6">The sequence shown here is derived from an EMBL/GenBank/DDBJ whole genome shotgun (WGS) entry which is preliminary data.</text>
</comment>
<feature type="transmembrane region" description="Helical" evidence="3">
    <location>
        <begin position="269"/>
        <end position="285"/>
    </location>
</feature>
<feature type="chain" id="PRO_5035232252" evidence="4">
    <location>
        <begin position="24"/>
        <end position="389"/>
    </location>
</feature>
<comment type="subcellular location">
    <subcellularLocation>
        <location evidence="1">Membrane</location>
        <topology evidence="1">Multi-pass membrane protein</topology>
    </subcellularLocation>
</comment>
<dbReference type="InterPro" id="IPR006201">
    <property type="entry name" value="Neur_channel"/>
</dbReference>
<keyword evidence="7" id="KW-1185">Reference proteome</keyword>
<name>A0A8J5K262_HOMAM</name>
<dbReference type="PROSITE" id="PS00236">
    <property type="entry name" value="NEUROTR_ION_CHANNEL"/>
    <property type="match status" value="1"/>
</dbReference>
<gene>
    <name evidence="6" type="primary">GluCa-L11</name>
    <name evidence="6" type="ORF">Hamer_G022897</name>
</gene>
<dbReference type="GO" id="GO:0004888">
    <property type="term" value="F:transmembrane signaling receptor activity"/>
    <property type="evidence" value="ECO:0007669"/>
    <property type="project" value="InterPro"/>
</dbReference>